<dbReference type="Proteomes" id="UP000315750">
    <property type="component" value="Chromosome"/>
</dbReference>
<dbReference type="OrthoDB" id="10012278at2"/>
<reference evidence="2 3" key="1">
    <citation type="submission" date="2019-02" db="EMBL/GenBank/DDBJ databases">
        <title>Deep-cultivation of Planctomycetes and their phenomic and genomic characterization uncovers novel biology.</title>
        <authorList>
            <person name="Wiegand S."/>
            <person name="Jogler M."/>
            <person name="Boedeker C."/>
            <person name="Pinto D."/>
            <person name="Vollmers J."/>
            <person name="Rivas-Marin E."/>
            <person name="Kohn T."/>
            <person name="Peeters S.H."/>
            <person name="Heuer A."/>
            <person name="Rast P."/>
            <person name="Oberbeckmann S."/>
            <person name="Bunk B."/>
            <person name="Jeske O."/>
            <person name="Meyerdierks A."/>
            <person name="Storesund J.E."/>
            <person name="Kallscheuer N."/>
            <person name="Luecker S."/>
            <person name="Lage O.M."/>
            <person name="Pohl T."/>
            <person name="Merkel B.J."/>
            <person name="Hornburger P."/>
            <person name="Mueller R.-W."/>
            <person name="Bruemmer F."/>
            <person name="Labrenz M."/>
            <person name="Spormann A.M."/>
            <person name="Op den Camp H."/>
            <person name="Overmann J."/>
            <person name="Amann R."/>
            <person name="Jetten M.S.M."/>
            <person name="Mascher T."/>
            <person name="Medema M.H."/>
            <person name="Devos D.P."/>
            <person name="Kaster A.-K."/>
            <person name="Ovreas L."/>
            <person name="Rohde M."/>
            <person name="Galperin M.Y."/>
            <person name="Jogler C."/>
        </authorList>
    </citation>
    <scope>NUCLEOTIDE SEQUENCE [LARGE SCALE GENOMIC DNA]</scope>
    <source>
        <strain evidence="2 3">Pan181</strain>
    </source>
</reference>
<dbReference type="EMBL" id="CP036278">
    <property type="protein sequence ID" value="QDU54518.1"/>
    <property type="molecule type" value="Genomic_DNA"/>
</dbReference>
<accession>A0A518AIG0</accession>
<keyword evidence="1" id="KW-1133">Transmembrane helix</keyword>
<feature type="transmembrane region" description="Helical" evidence="1">
    <location>
        <begin position="27"/>
        <end position="45"/>
    </location>
</feature>
<organism evidence="2 3">
    <name type="scientific">Aeoliella mucimassa</name>
    <dbReference type="NCBI Taxonomy" id="2527972"/>
    <lineage>
        <taxon>Bacteria</taxon>
        <taxon>Pseudomonadati</taxon>
        <taxon>Planctomycetota</taxon>
        <taxon>Planctomycetia</taxon>
        <taxon>Pirellulales</taxon>
        <taxon>Lacipirellulaceae</taxon>
        <taxon>Aeoliella</taxon>
    </lineage>
</organism>
<gene>
    <name evidence="2" type="ORF">Pan181_07000</name>
</gene>
<proteinExistence type="predicted"/>
<dbReference type="KEGG" id="amuc:Pan181_07000"/>
<keyword evidence="1" id="KW-0812">Transmembrane</keyword>
<keyword evidence="3" id="KW-1185">Reference proteome</keyword>
<evidence type="ECO:0000313" key="2">
    <source>
        <dbReference type="EMBL" id="QDU54518.1"/>
    </source>
</evidence>
<protein>
    <submittedName>
        <fullName evidence="2">Uncharacterized protein</fullName>
    </submittedName>
</protein>
<sequence>MSRDSLDHSFRTTTVPLSATITMLRRLLQSIGWLIALVLAMWLWVHSTQQYYASIAPSMPGLRYSVFREQHEPASNYVLTDSAGNKYLESIAPLPPMWMLPSGAPAYVFDAKGVLVTWTSDSGDDPTYQQRWRSLPRTKLPDLKADPYPL</sequence>
<dbReference type="RefSeq" id="WP_145245487.1">
    <property type="nucleotide sequence ID" value="NZ_CP036278.1"/>
</dbReference>
<dbReference type="AlphaFoldDB" id="A0A518AIG0"/>
<evidence type="ECO:0000313" key="3">
    <source>
        <dbReference type="Proteomes" id="UP000315750"/>
    </source>
</evidence>
<keyword evidence="1" id="KW-0472">Membrane</keyword>
<name>A0A518AIG0_9BACT</name>
<evidence type="ECO:0000256" key="1">
    <source>
        <dbReference type="SAM" id="Phobius"/>
    </source>
</evidence>